<evidence type="ECO:0000256" key="5">
    <source>
        <dbReference type="ARBA" id="ARBA00022763"/>
    </source>
</evidence>
<reference evidence="12" key="1">
    <citation type="submission" date="2025-08" db="UniProtKB">
        <authorList>
            <consortium name="Ensembl"/>
        </authorList>
    </citation>
    <scope>IDENTIFICATION</scope>
</reference>
<name>A0A670Y452_PSETE</name>
<evidence type="ECO:0000256" key="1">
    <source>
        <dbReference type="ARBA" id="ARBA00000493"/>
    </source>
</evidence>
<dbReference type="Gene3D" id="3.60.10.10">
    <property type="entry name" value="Endonuclease/exonuclease/phosphatase"/>
    <property type="match status" value="1"/>
</dbReference>
<dbReference type="GO" id="GO:0005634">
    <property type="term" value="C:nucleus"/>
    <property type="evidence" value="ECO:0007669"/>
    <property type="project" value="TreeGrafter"/>
</dbReference>
<dbReference type="GO" id="GO:0046872">
    <property type="term" value="F:metal ion binding"/>
    <property type="evidence" value="ECO:0007669"/>
    <property type="project" value="UniProtKB-KW"/>
</dbReference>
<sequence length="212" mass="24366">MIIVYLLIIENQGFYLSININGLNSRAKRKRILTKLIKQNVDIICIQETHIRKSEEKFLDCPKLGKLFTAPADKKKKKGIAIYVRDDLKAELIWADPVGRTLVVQISINGITLLLVVIYAPNDDQGKFFKHLHQKITEFENGNIILIGDFNSIADYRKDHSNRSKNKKGNREFSKPYAPQHEPQVLEVSIHRRYLLPHVVVMQGNPEVLAKN</sequence>
<evidence type="ECO:0000256" key="7">
    <source>
        <dbReference type="ARBA" id="ARBA00022842"/>
    </source>
</evidence>
<comment type="similarity">
    <text evidence="2">Belongs to the DNA repair enzymes AP/ExoA family.</text>
</comment>
<dbReference type="GO" id="GO:0006284">
    <property type="term" value="P:base-excision repair"/>
    <property type="evidence" value="ECO:0007669"/>
    <property type="project" value="TreeGrafter"/>
</dbReference>
<comment type="cofactor">
    <cofactor evidence="9">
        <name>Mg(2+)</name>
        <dbReference type="ChEBI" id="CHEBI:18420"/>
    </cofactor>
    <cofactor evidence="9">
        <name>Mn(2+)</name>
        <dbReference type="ChEBI" id="CHEBI:29035"/>
    </cofactor>
    <text evidence="9">Probably binds two magnesium or manganese ions per subunit.</text>
</comment>
<keyword evidence="9" id="KW-0464">Manganese</keyword>
<dbReference type="SUPFAM" id="SSF56219">
    <property type="entry name" value="DNase I-like"/>
    <property type="match status" value="1"/>
</dbReference>
<evidence type="ECO:0000256" key="9">
    <source>
        <dbReference type="PIRSR" id="PIRSR604808-2"/>
    </source>
</evidence>
<evidence type="ECO:0000313" key="13">
    <source>
        <dbReference type="Proteomes" id="UP000472273"/>
    </source>
</evidence>
<dbReference type="PANTHER" id="PTHR22748:SF27">
    <property type="entry name" value="DNA-(APURINIC OR APYRIMIDINIC SITE) ENDONUCLEASE 2"/>
    <property type="match status" value="1"/>
</dbReference>
<evidence type="ECO:0000256" key="6">
    <source>
        <dbReference type="ARBA" id="ARBA00022801"/>
    </source>
</evidence>
<keyword evidence="7 9" id="KW-0460">Magnesium</keyword>
<protein>
    <recommendedName>
        <fullName evidence="3">exodeoxyribonuclease III</fullName>
        <ecNumber evidence="3">3.1.11.2</ecNumber>
    </recommendedName>
</protein>
<keyword evidence="4 9" id="KW-0479">Metal-binding</keyword>
<dbReference type="GO" id="GO:0008311">
    <property type="term" value="F:double-stranded DNA 3'-5' DNA exonuclease activity"/>
    <property type="evidence" value="ECO:0007669"/>
    <property type="project" value="UniProtKB-EC"/>
</dbReference>
<feature type="binding site" evidence="9">
    <location>
        <position position="149"/>
    </location>
    <ligand>
        <name>Mg(2+)</name>
        <dbReference type="ChEBI" id="CHEBI:18420"/>
        <label>1</label>
    </ligand>
</feature>
<dbReference type="InterPro" id="IPR036691">
    <property type="entry name" value="Endo/exonu/phosph_ase_sf"/>
</dbReference>
<evidence type="ECO:0000313" key="12">
    <source>
        <dbReference type="Ensembl" id="ENSPTXP00000004087.1"/>
    </source>
</evidence>
<evidence type="ECO:0000256" key="2">
    <source>
        <dbReference type="ARBA" id="ARBA00007092"/>
    </source>
</evidence>
<dbReference type="OMA" id="RFRLNYM"/>
<comment type="catalytic activity">
    <reaction evidence="1">
        <text>Exonucleolytic cleavage in the 3'- to 5'-direction to yield nucleoside 5'-phosphates.</text>
        <dbReference type="EC" id="3.1.11.2"/>
    </reaction>
</comment>
<reference evidence="12" key="2">
    <citation type="submission" date="2025-09" db="UniProtKB">
        <authorList>
            <consortium name="Ensembl"/>
        </authorList>
    </citation>
    <scope>IDENTIFICATION</scope>
</reference>
<keyword evidence="5" id="KW-0227">DNA damage</keyword>
<dbReference type="PANTHER" id="PTHR22748">
    <property type="entry name" value="AP ENDONUCLEASE"/>
    <property type="match status" value="1"/>
</dbReference>
<accession>A0A670Y452</accession>
<dbReference type="Pfam" id="PF03372">
    <property type="entry name" value="Exo_endo_phos"/>
    <property type="match status" value="1"/>
</dbReference>
<evidence type="ECO:0000256" key="8">
    <source>
        <dbReference type="ARBA" id="ARBA00023204"/>
    </source>
</evidence>
<evidence type="ECO:0000256" key="3">
    <source>
        <dbReference type="ARBA" id="ARBA00012115"/>
    </source>
</evidence>
<feature type="domain" description="Endonuclease/exonuclease/phosphatase" evidence="11">
    <location>
        <begin position="16"/>
        <end position="160"/>
    </location>
</feature>
<organism evidence="12 13">
    <name type="scientific">Pseudonaja textilis</name>
    <name type="common">Eastern brown snake</name>
    <dbReference type="NCBI Taxonomy" id="8673"/>
    <lineage>
        <taxon>Eukaryota</taxon>
        <taxon>Metazoa</taxon>
        <taxon>Chordata</taxon>
        <taxon>Craniata</taxon>
        <taxon>Vertebrata</taxon>
        <taxon>Euteleostomi</taxon>
        <taxon>Lepidosauria</taxon>
        <taxon>Squamata</taxon>
        <taxon>Bifurcata</taxon>
        <taxon>Unidentata</taxon>
        <taxon>Episquamata</taxon>
        <taxon>Toxicofera</taxon>
        <taxon>Serpentes</taxon>
        <taxon>Colubroidea</taxon>
        <taxon>Elapidae</taxon>
        <taxon>Hydrophiinae</taxon>
        <taxon>Pseudonaja</taxon>
    </lineage>
</organism>
<keyword evidence="6" id="KW-0378">Hydrolase</keyword>
<feature type="site" description="Transition state stabilizer" evidence="10">
    <location>
        <position position="151"/>
    </location>
</feature>
<evidence type="ECO:0000256" key="4">
    <source>
        <dbReference type="ARBA" id="ARBA00022723"/>
    </source>
</evidence>
<dbReference type="GO" id="GO:0008081">
    <property type="term" value="F:phosphoric diester hydrolase activity"/>
    <property type="evidence" value="ECO:0007669"/>
    <property type="project" value="TreeGrafter"/>
</dbReference>
<dbReference type="Ensembl" id="ENSPTXT00000004207.1">
    <property type="protein sequence ID" value="ENSPTXP00000004087.1"/>
    <property type="gene ID" value="ENSPTXG00000003023.1"/>
</dbReference>
<proteinExistence type="inferred from homology"/>
<keyword evidence="13" id="KW-1185">Reference proteome</keyword>
<keyword evidence="8" id="KW-0234">DNA repair</keyword>
<dbReference type="AlphaFoldDB" id="A0A670Y452"/>
<feature type="binding site" evidence="9">
    <location>
        <position position="48"/>
    </location>
    <ligand>
        <name>Mg(2+)</name>
        <dbReference type="ChEBI" id="CHEBI:18420"/>
        <label>1</label>
    </ligand>
</feature>
<evidence type="ECO:0000259" key="11">
    <source>
        <dbReference type="Pfam" id="PF03372"/>
    </source>
</evidence>
<feature type="binding site" evidence="9">
    <location>
        <position position="19"/>
    </location>
    <ligand>
        <name>Mg(2+)</name>
        <dbReference type="ChEBI" id="CHEBI:18420"/>
        <label>1</label>
    </ligand>
</feature>
<feature type="binding site" evidence="9">
    <location>
        <position position="151"/>
    </location>
    <ligand>
        <name>Mg(2+)</name>
        <dbReference type="ChEBI" id="CHEBI:18420"/>
        <label>1</label>
    </ligand>
</feature>
<dbReference type="InterPro" id="IPR004808">
    <property type="entry name" value="AP_endonuc_1"/>
</dbReference>
<evidence type="ECO:0000256" key="10">
    <source>
        <dbReference type="PIRSR" id="PIRSR604808-3"/>
    </source>
</evidence>
<dbReference type="GO" id="GO:0003906">
    <property type="term" value="F:DNA-(apurinic or apyrimidinic site) endonuclease activity"/>
    <property type="evidence" value="ECO:0007669"/>
    <property type="project" value="TreeGrafter"/>
</dbReference>
<dbReference type="GeneTree" id="ENSGT00960000189322"/>
<dbReference type="EC" id="3.1.11.2" evidence="3"/>
<dbReference type="Proteomes" id="UP000472273">
    <property type="component" value="Unplaced"/>
</dbReference>
<dbReference type="InterPro" id="IPR005135">
    <property type="entry name" value="Endo/exonuclease/phosphatase"/>
</dbReference>